<evidence type="ECO:0000313" key="3">
    <source>
        <dbReference type="EMBL" id="KAI9250898.1"/>
    </source>
</evidence>
<reference evidence="3" key="2">
    <citation type="submission" date="2023-02" db="EMBL/GenBank/DDBJ databases">
        <authorList>
            <consortium name="DOE Joint Genome Institute"/>
            <person name="Mondo S.J."/>
            <person name="Chang Y."/>
            <person name="Wang Y."/>
            <person name="Ahrendt S."/>
            <person name="Andreopoulos W."/>
            <person name="Barry K."/>
            <person name="Beard J."/>
            <person name="Benny G.L."/>
            <person name="Blankenship S."/>
            <person name="Bonito G."/>
            <person name="Cuomo C."/>
            <person name="Desiro A."/>
            <person name="Gervers K.A."/>
            <person name="Hundley H."/>
            <person name="Kuo A."/>
            <person name="LaButti K."/>
            <person name="Lang B.F."/>
            <person name="Lipzen A."/>
            <person name="O'Donnell K."/>
            <person name="Pangilinan J."/>
            <person name="Reynolds N."/>
            <person name="Sandor L."/>
            <person name="Smith M.W."/>
            <person name="Tsang A."/>
            <person name="Grigoriev I.V."/>
            <person name="Stajich J.E."/>
            <person name="Spatafora J.W."/>
        </authorList>
    </citation>
    <scope>NUCLEOTIDE SEQUENCE</scope>
    <source>
        <strain evidence="3">RSA 2281</strain>
    </source>
</reference>
<dbReference type="InterPro" id="IPR052382">
    <property type="entry name" value="ABHD10_acyl-thioesterase"/>
</dbReference>
<keyword evidence="4" id="KW-1185">Reference proteome</keyword>
<feature type="domain" description="BAAT/Acyl-CoA thioester hydrolase C-terminal" evidence="2">
    <location>
        <begin position="81"/>
        <end position="256"/>
    </location>
</feature>
<dbReference type="Pfam" id="PF08840">
    <property type="entry name" value="BAAT_C"/>
    <property type="match status" value="1"/>
</dbReference>
<accession>A0AAD5JRY2</accession>
<dbReference type="PANTHER" id="PTHR16138:SF7">
    <property type="entry name" value="PALMITOYL-PROTEIN THIOESTERASE ABHD10, MITOCHONDRIAL"/>
    <property type="match status" value="1"/>
</dbReference>
<evidence type="ECO:0000256" key="1">
    <source>
        <dbReference type="ARBA" id="ARBA00022801"/>
    </source>
</evidence>
<evidence type="ECO:0000313" key="4">
    <source>
        <dbReference type="Proteomes" id="UP001209540"/>
    </source>
</evidence>
<dbReference type="AlphaFoldDB" id="A0AAD5JRY2"/>
<dbReference type="SUPFAM" id="SSF53474">
    <property type="entry name" value="alpha/beta-Hydrolases"/>
    <property type="match status" value="1"/>
</dbReference>
<gene>
    <name evidence="3" type="ORF">BDA99DRAFT_541547</name>
</gene>
<sequence>MSIPSQLVRQATSGTKYIYVPPPVTTITTAIKPLTLCFIPGYRSEFMTSRKSHLAYDIAQQNGYGFIAWDHYPIDGSVQQWYENSCQLLLEHETKIQNNLFLICSSMGTWISLLLARRFPHQIQGIVGIGGGVDFTERWLQQEIPIEHRNDRSYIWKRPSQYDPSGYYEIPIVSLLDSRPVLLLQQHNNDNNSDAPATTTIAENNIQCPVTLIHGANDLDVPLTHAQELTQTLQAWGNNNVKLDIIQDGDHRLSRPEDLKHIEQKIISKLSQLMKP</sequence>
<keyword evidence="1 3" id="KW-0378">Hydrolase</keyword>
<reference evidence="3" key="1">
    <citation type="journal article" date="2022" name="IScience">
        <title>Evolution of zygomycete secretomes and the origins of terrestrial fungal ecologies.</title>
        <authorList>
            <person name="Chang Y."/>
            <person name="Wang Y."/>
            <person name="Mondo S."/>
            <person name="Ahrendt S."/>
            <person name="Andreopoulos W."/>
            <person name="Barry K."/>
            <person name="Beard J."/>
            <person name="Benny G.L."/>
            <person name="Blankenship S."/>
            <person name="Bonito G."/>
            <person name="Cuomo C."/>
            <person name="Desiro A."/>
            <person name="Gervers K.A."/>
            <person name="Hundley H."/>
            <person name="Kuo A."/>
            <person name="LaButti K."/>
            <person name="Lang B.F."/>
            <person name="Lipzen A."/>
            <person name="O'Donnell K."/>
            <person name="Pangilinan J."/>
            <person name="Reynolds N."/>
            <person name="Sandor L."/>
            <person name="Smith M.E."/>
            <person name="Tsang A."/>
            <person name="Grigoriev I.V."/>
            <person name="Stajich J.E."/>
            <person name="Spatafora J.W."/>
        </authorList>
    </citation>
    <scope>NUCLEOTIDE SEQUENCE</scope>
    <source>
        <strain evidence="3">RSA 2281</strain>
    </source>
</reference>
<dbReference type="EMBL" id="JAIXMP010000031">
    <property type="protein sequence ID" value="KAI9250898.1"/>
    <property type="molecule type" value="Genomic_DNA"/>
</dbReference>
<organism evidence="3 4">
    <name type="scientific">Phascolomyces articulosus</name>
    <dbReference type="NCBI Taxonomy" id="60185"/>
    <lineage>
        <taxon>Eukaryota</taxon>
        <taxon>Fungi</taxon>
        <taxon>Fungi incertae sedis</taxon>
        <taxon>Mucoromycota</taxon>
        <taxon>Mucoromycotina</taxon>
        <taxon>Mucoromycetes</taxon>
        <taxon>Mucorales</taxon>
        <taxon>Lichtheimiaceae</taxon>
        <taxon>Phascolomyces</taxon>
    </lineage>
</organism>
<dbReference type="Gene3D" id="3.40.50.1820">
    <property type="entry name" value="alpha/beta hydrolase"/>
    <property type="match status" value="1"/>
</dbReference>
<evidence type="ECO:0000259" key="2">
    <source>
        <dbReference type="Pfam" id="PF08840"/>
    </source>
</evidence>
<comment type="caution">
    <text evidence="3">The sequence shown here is derived from an EMBL/GenBank/DDBJ whole genome shotgun (WGS) entry which is preliminary data.</text>
</comment>
<protein>
    <submittedName>
        <fullName evidence="3">Alpha/Beta hydrolase protein</fullName>
    </submittedName>
</protein>
<dbReference type="InterPro" id="IPR014940">
    <property type="entry name" value="BAAT_C"/>
</dbReference>
<dbReference type="PANTHER" id="PTHR16138">
    <property type="entry name" value="MYCOPHENOLIC ACID ACYL-GLUCURONIDE ESTERASE, MITOCHONDRIAL"/>
    <property type="match status" value="1"/>
</dbReference>
<dbReference type="GO" id="GO:0004553">
    <property type="term" value="F:hydrolase activity, hydrolyzing O-glycosyl compounds"/>
    <property type="evidence" value="ECO:0007669"/>
    <property type="project" value="TreeGrafter"/>
</dbReference>
<name>A0AAD5JRY2_9FUNG</name>
<dbReference type="Proteomes" id="UP001209540">
    <property type="component" value="Unassembled WGS sequence"/>
</dbReference>
<dbReference type="InterPro" id="IPR029058">
    <property type="entry name" value="AB_hydrolase_fold"/>
</dbReference>
<proteinExistence type="predicted"/>